<evidence type="ECO:0000313" key="5">
    <source>
        <dbReference type="EMBL" id="ABN94165.1"/>
    </source>
</evidence>
<dbReference type="Pfam" id="PF01156">
    <property type="entry name" value="IU_nuc_hydro"/>
    <property type="match status" value="1"/>
</dbReference>
<feature type="domain" description="Inosine/uridine-preferring nucleoside hydrolase" evidence="4">
    <location>
        <begin position="124"/>
        <end position="431"/>
    </location>
</feature>
<keyword evidence="2" id="KW-0326">Glycosidase</keyword>
<dbReference type="GO" id="GO:0005829">
    <property type="term" value="C:cytosol"/>
    <property type="evidence" value="ECO:0007669"/>
    <property type="project" value="TreeGrafter"/>
</dbReference>
<organism evidence="5 6">
    <name type="scientific">Burkholderia pseudomallei (strain 1106a)</name>
    <dbReference type="NCBI Taxonomy" id="357348"/>
    <lineage>
        <taxon>Bacteria</taxon>
        <taxon>Pseudomonadati</taxon>
        <taxon>Pseudomonadota</taxon>
        <taxon>Betaproteobacteria</taxon>
        <taxon>Burkholderiales</taxon>
        <taxon>Burkholderiaceae</taxon>
        <taxon>Burkholderia</taxon>
        <taxon>pseudomallei group</taxon>
    </lineage>
</organism>
<reference evidence="6" key="1">
    <citation type="submission" date="2007-02" db="EMBL/GenBank/DDBJ databases">
        <authorList>
            <person name="DeShazer D."/>
            <person name="Woods D.E."/>
            <person name="Nierman W.C."/>
        </authorList>
    </citation>
    <scope>NUCLEOTIDE SEQUENCE [LARGE SCALE GENOMIC DNA]</scope>
    <source>
        <strain evidence="6">1106a</strain>
    </source>
</reference>
<proteinExistence type="predicted"/>
<keyword evidence="1 5" id="KW-0378">Hydrolase</keyword>
<dbReference type="KEGG" id="bpl:BURPS1106A_A1182"/>
<evidence type="ECO:0000259" key="4">
    <source>
        <dbReference type="Pfam" id="PF01156"/>
    </source>
</evidence>
<dbReference type="InterPro" id="IPR001910">
    <property type="entry name" value="Inosine/uridine_hydrolase_dom"/>
</dbReference>
<dbReference type="PANTHER" id="PTHR12304:SF4">
    <property type="entry name" value="URIDINE NUCLEOSIDASE"/>
    <property type="match status" value="1"/>
</dbReference>
<feature type="region of interest" description="Disordered" evidence="3">
    <location>
        <begin position="1"/>
        <end position="35"/>
    </location>
</feature>
<sequence length="441" mass="46756">MKRPALPRIGPLRRAEANRDGWREGRREGRQATARGTCGACLLSHATGPGRRARPAIRVRLRACRPPRAFGRELARSDRRSRAARRKTVAHRSGRTGIIRRFPPSSRGGGTPRSSEIPMSLHKIIYDTDPGVDDSMALVFQALHPDIELLGVTSVFGNATIDTTTRNALYLAGRFAPGVPVARGAAAPLRRPAPEPLGGIHGDDGLGNTGLSMSVDVAAAPNLDARPAHRFIIDTVRAHPHEITLLAVGPLTNLAHALAEDPQVAMLVKQVVIMGGAFGTAGVLGNVSPAAEANIAGDPDAADIVMSAPWPLAVVGLDVTQATIMTTEYLAALRDDAGEAGRFVWDVSRHYEAFHRASAGLAGIYVHDSSAVAYVVAPQLYRTRTGPVRVLTSGIAVGETIQKPAAMTVPAPDWDGRPPRDVCVGVDANALLALYRKTLVG</sequence>
<dbReference type="CDD" id="cd02650">
    <property type="entry name" value="nuc_hydro_CaPnhB"/>
    <property type="match status" value="1"/>
</dbReference>
<dbReference type="InterPro" id="IPR023186">
    <property type="entry name" value="IUNH"/>
</dbReference>
<dbReference type="GO" id="GO:0008477">
    <property type="term" value="F:purine nucleosidase activity"/>
    <property type="evidence" value="ECO:0007669"/>
    <property type="project" value="TreeGrafter"/>
</dbReference>
<dbReference type="HOGENOM" id="CLU_036838_2_1_4"/>
<evidence type="ECO:0000256" key="1">
    <source>
        <dbReference type="ARBA" id="ARBA00022801"/>
    </source>
</evidence>
<accession>A3P4F7</accession>
<gene>
    <name evidence="5" type="ordered locus">BURPS1106A_A1182</name>
</gene>
<dbReference type="Proteomes" id="UP000006738">
    <property type="component" value="Chromosome II"/>
</dbReference>
<evidence type="ECO:0000313" key="6">
    <source>
        <dbReference type="Proteomes" id="UP000006738"/>
    </source>
</evidence>
<protein>
    <submittedName>
        <fullName evidence="5">Nucleoside hydrolase, IUNH family</fullName>
    </submittedName>
</protein>
<dbReference type="AlphaFoldDB" id="A3P4F7"/>
<name>A3P4F7_BURP0</name>
<dbReference type="GO" id="GO:0006152">
    <property type="term" value="P:purine nucleoside catabolic process"/>
    <property type="evidence" value="ECO:0007669"/>
    <property type="project" value="TreeGrafter"/>
</dbReference>
<evidence type="ECO:0000256" key="2">
    <source>
        <dbReference type="ARBA" id="ARBA00023295"/>
    </source>
</evidence>
<dbReference type="EMBL" id="CP000573">
    <property type="protein sequence ID" value="ABN94165.1"/>
    <property type="molecule type" value="Genomic_DNA"/>
</dbReference>
<dbReference type="SUPFAM" id="SSF53590">
    <property type="entry name" value="Nucleoside hydrolase"/>
    <property type="match status" value="1"/>
</dbReference>
<dbReference type="PANTHER" id="PTHR12304">
    <property type="entry name" value="INOSINE-URIDINE PREFERRING NUCLEOSIDE HYDROLASE"/>
    <property type="match status" value="1"/>
</dbReference>
<feature type="compositionally biased region" description="Basic and acidic residues" evidence="3">
    <location>
        <begin position="13"/>
        <end position="30"/>
    </location>
</feature>
<dbReference type="InterPro" id="IPR036452">
    <property type="entry name" value="Ribo_hydro-like"/>
</dbReference>
<evidence type="ECO:0000256" key="3">
    <source>
        <dbReference type="SAM" id="MobiDB-lite"/>
    </source>
</evidence>
<dbReference type="Gene3D" id="3.90.245.10">
    <property type="entry name" value="Ribonucleoside hydrolase-like"/>
    <property type="match status" value="1"/>
</dbReference>